<dbReference type="RefSeq" id="WP_166847321.1">
    <property type="nucleotide sequence ID" value="NZ_JAAONY010000002.1"/>
</dbReference>
<dbReference type="InParanoid" id="A0A7X0JTA0"/>
<evidence type="ECO:0000313" key="1">
    <source>
        <dbReference type="EMBL" id="MBB6521878.1"/>
    </source>
</evidence>
<protein>
    <submittedName>
        <fullName evidence="1">Uncharacterized protein</fullName>
    </submittedName>
</protein>
<accession>A0A7X0JTA0</accession>
<keyword evidence="2" id="KW-1185">Reference proteome</keyword>
<dbReference type="AlphaFoldDB" id="A0A7X0JTA0"/>
<name>A0A7X0JTA0_9GAMM</name>
<proteinExistence type="predicted"/>
<reference evidence="1 2" key="1">
    <citation type="submission" date="2020-08" db="EMBL/GenBank/DDBJ databases">
        <title>Genomic Encyclopedia of Type Strains, Phase IV (KMG-IV): sequencing the most valuable type-strain genomes for metagenomic binning, comparative biology and taxonomic classification.</title>
        <authorList>
            <person name="Goeker M."/>
        </authorList>
    </citation>
    <scope>NUCLEOTIDE SEQUENCE [LARGE SCALE GENOMIC DNA]</scope>
    <source>
        <strain evidence="1 2">DSM 22368</strain>
    </source>
</reference>
<organism evidence="1 2">
    <name type="scientific">Pseudoteredinibacter isoporae</name>
    <dbReference type="NCBI Taxonomy" id="570281"/>
    <lineage>
        <taxon>Bacteria</taxon>
        <taxon>Pseudomonadati</taxon>
        <taxon>Pseudomonadota</taxon>
        <taxon>Gammaproteobacteria</taxon>
        <taxon>Cellvibrionales</taxon>
        <taxon>Cellvibrionaceae</taxon>
        <taxon>Pseudoteredinibacter</taxon>
    </lineage>
</organism>
<sequence>MSETEELQLYETCLLDAYVKTNLTTLNRAERCDLYRRVDRIECLSGAPNLGDQLIYRYQVGFGLRCVLSDEEDGGDMNEVKSGGRSEMHDPGLRLLASFQLDYLSNTTISDKALRAFAKKQVLSSAAVLWKDWVELLSLRLPLRGELHRELVRATGVNVLTTRDRKAF</sequence>
<evidence type="ECO:0000313" key="2">
    <source>
        <dbReference type="Proteomes" id="UP000528457"/>
    </source>
</evidence>
<dbReference type="EMBL" id="JACHHT010000002">
    <property type="protein sequence ID" value="MBB6521878.1"/>
    <property type="molecule type" value="Genomic_DNA"/>
</dbReference>
<comment type="caution">
    <text evidence="1">The sequence shown here is derived from an EMBL/GenBank/DDBJ whole genome shotgun (WGS) entry which is preliminary data.</text>
</comment>
<dbReference type="Proteomes" id="UP000528457">
    <property type="component" value="Unassembled WGS sequence"/>
</dbReference>
<gene>
    <name evidence="1" type="ORF">HNR48_002163</name>
</gene>